<dbReference type="RefSeq" id="XP_062880123.1">
    <property type="nucleotide sequence ID" value="XM_063024053.1"/>
</dbReference>
<dbReference type="InterPro" id="IPR036047">
    <property type="entry name" value="F-box-like_dom_sf"/>
</dbReference>
<dbReference type="InterPro" id="IPR001810">
    <property type="entry name" value="F-box_dom"/>
</dbReference>
<dbReference type="SUPFAM" id="SSF81383">
    <property type="entry name" value="F-box domain"/>
    <property type="match status" value="1"/>
</dbReference>
<dbReference type="AlphaFoldDB" id="A0AAX4HHM9"/>
<name>A0AAX4HHM9_9ASCO</name>
<dbReference type="Proteomes" id="UP001338582">
    <property type="component" value="Chromosome 7"/>
</dbReference>
<dbReference type="Pfam" id="PF00646">
    <property type="entry name" value="F-box"/>
    <property type="match status" value="1"/>
</dbReference>
<gene>
    <name evidence="2" type="ORF">PUMCH_005146</name>
</gene>
<dbReference type="GeneID" id="88176204"/>
<keyword evidence="3" id="KW-1185">Reference proteome</keyword>
<accession>A0AAX4HHM9</accession>
<organism evidence="2 3">
    <name type="scientific">Australozyma saopauloensis</name>
    <dbReference type="NCBI Taxonomy" id="291208"/>
    <lineage>
        <taxon>Eukaryota</taxon>
        <taxon>Fungi</taxon>
        <taxon>Dikarya</taxon>
        <taxon>Ascomycota</taxon>
        <taxon>Saccharomycotina</taxon>
        <taxon>Pichiomycetes</taxon>
        <taxon>Metschnikowiaceae</taxon>
        <taxon>Australozyma</taxon>
    </lineage>
</organism>
<protein>
    <recommendedName>
        <fullName evidence="1">F-box domain-containing protein</fullName>
    </recommendedName>
</protein>
<reference evidence="2 3" key="1">
    <citation type="submission" date="2023-10" db="EMBL/GenBank/DDBJ databases">
        <title>Draft Genome Sequence of Candida saopaulonensis from a very Premature Infant with Sepsis.</title>
        <authorList>
            <person name="Ning Y."/>
            <person name="Dai R."/>
            <person name="Xiao M."/>
            <person name="Xu Y."/>
            <person name="Yan Q."/>
            <person name="Zhang L."/>
        </authorList>
    </citation>
    <scope>NUCLEOTIDE SEQUENCE [LARGE SCALE GENOMIC DNA]</scope>
    <source>
        <strain evidence="2 3">19XY460</strain>
    </source>
</reference>
<evidence type="ECO:0000259" key="1">
    <source>
        <dbReference type="Pfam" id="PF00646"/>
    </source>
</evidence>
<dbReference type="EMBL" id="CP138900">
    <property type="protein sequence ID" value="WPK27747.1"/>
    <property type="molecule type" value="Genomic_DNA"/>
</dbReference>
<evidence type="ECO:0000313" key="3">
    <source>
        <dbReference type="Proteomes" id="UP001338582"/>
    </source>
</evidence>
<feature type="domain" description="F-box" evidence="1">
    <location>
        <begin position="40"/>
        <end position="74"/>
    </location>
</feature>
<sequence>MLLNFNAPVGYSKKPLNSALSTIKTPESWVELPKSGAFSLEQLPTDVVLLILRFTGQLDVLNLACTSSTMANLCLCRIHDTIIVDSSYTPFNKEHSLGATYVNLLFYFKKLLRTYNGKYAIRKFSVVDLPDLFNVYDAELNNLIKLFLARLNHLNELVWLLDGFRLEHLMQLSEHNLSRIDVKVYTSSHPSETKRRILKADFPDLKALSLSPIPTLRKLAELLKEFLSSHSTKLDALALSRYNSKLASFVPTAEELSSLDESVDTTHRADLETDSLTTIFETMRPDVYGSLTQLTLEHMLVSFKDAELLRASVNMTQISLLRLSNISEYEIEESRLQEHGFLGRLGPLLVKLEHLQLDFRETQRDTIGPFLRCVNSLSSLDLVVRMNEVKKSHINLEAVYLQYIAALQKHSFLRKLSLEFREESQNCDAVENAPLHFIDNLKCFSQLSSLRISSGNEHHKQRLVDLLRHLSKLRVLDDYGTHAGGAPNLGLGMVHPNVFDEWFKVQHVAFLYQQAQCQLQYVRIKKRIFEFEDGTVNPRVGIDRWFENRVRVLNNNCVPKGE</sequence>
<dbReference type="KEGG" id="asau:88176204"/>
<proteinExistence type="predicted"/>
<evidence type="ECO:0000313" key="2">
    <source>
        <dbReference type="EMBL" id="WPK27747.1"/>
    </source>
</evidence>